<protein>
    <submittedName>
        <fullName evidence="1">Uncharacterized protein</fullName>
    </submittedName>
</protein>
<name>A0A9D4UCV2_ADICA</name>
<evidence type="ECO:0000313" key="1">
    <source>
        <dbReference type="EMBL" id="KAI5065646.1"/>
    </source>
</evidence>
<accession>A0A9D4UCV2</accession>
<keyword evidence="2" id="KW-1185">Reference proteome</keyword>
<dbReference type="EMBL" id="JABFUD020000019">
    <property type="protein sequence ID" value="KAI5065646.1"/>
    <property type="molecule type" value="Genomic_DNA"/>
</dbReference>
<sequence length="126" mass="13983">MEAPLMGWRKWNNTQDTNSMPLYSPAGIQHPKPHRHMTYTRTLSANLHTKDSPTSNFGSPFTITFTDTHINAHKSVSTLTPGDLPSLNRIQNHIQSATTINLSLSLSLSLSLCTHTKDPEPPLPRA</sequence>
<evidence type="ECO:0000313" key="2">
    <source>
        <dbReference type="Proteomes" id="UP000886520"/>
    </source>
</evidence>
<gene>
    <name evidence="1" type="ORF">GOP47_0020341</name>
</gene>
<dbReference type="Proteomes" id="UP000886520">
    <property type="component" value="Chromosome 19"/>
</dbReference>
<dbReference type="AlphaFoldDB" id="A0A9D4UCV2"/>
<reference evidence="1" key="1">
    <citation type="submission" date="2021-01" db="EMBL/GenBank/DDBJ databases">
        <title>Adiantum capillus-veneris genome.</title>
        <authorList>
            <person name="Fang Y."/>
            <person name="Liao Q."/>
        </authorList>
    </citation>
    <scope>NUCLEOTIDE SEQUENCE</scope>
    <source>
        <strain evidence="1">H3</strain>
        <tissue evidence="1">Leaf</tissue>
    </source>
</reference>
<organism evidence="1 2">
    <name type="scientific">Adiantum capillus-veneris</name>
    <name type="common">Maidenhair fern</name>
    <dbReference type="NCBI Taxonomy" id="13818"/>
    <lineage>
        <taxon>Eukaryota</taxon>
        <taxon>Viridiplantae</taxon>
        <taxon>Streptophyta</taxon>
        <taxon>Embryophyta</taxon>
        <taxon>Tracheophyta</taxon>
        <taxon>Polypodiopsida</taxon>
        <taxon>Polypodiidae</taxon>
        <taxon>Polypodiales</taxon>
        <taxon>Pteridineae</taxon>
        <taxon>Pteridaceae</taxon>
        <taxon>Vittarioideae</taxon>
        <taxon>Adiantum</taxon>
    </lineage>
</organism>
<comment type="caution">
    <text evidence="1">The sequence shown here is derived from an EMBL/GenBank/DDBJ whole genome shotgun (WGS) entry which is preliminary data.</text>
</comment>
<proteinExistence type="predicted"/>